<evidence type="ECO:0000313" key="4">
    <source>
        <dbReference type="Proteomes" id="UP001314170"/>
    </source>
</evidence>
<comment type="similarity">
    <text evidence="1">Belongs to the nucleobase:cation symporter-2 (NCS2) (TC 2.A.40) family.</text>
</comment>
<protein>
    <submittedName>
        <fullName evidence="3">Uncharacterized protein</fullName>
    </submittedName>
</protein>
<dbReference type="EMBL" id="CAWUPB010001194">
    <property type="protein sequence ID" value="CAK7352296.1"/>
    <property type="molecule type" value="Genomic_DNA"/>
</dbReference>
<reference evidence="3 4" key="1">
    <citation type="submission" date="2024-01" db="EMBL/GenBank/DDBJ databases">
        <authorList>
            <person name="Waweru B."/>
        </authorList>
    </citation>
    <scope>NUCLEOTIDE SEQUENCE [LARGE SCALE GENOMIC DNA]</scope>
</reference>
<proteinExistence type="inferred from homology"/>
<dbReference type="Proteomes" id="UP001314170">
    <property type="component" value="Unassembled WGS sequence"/>
</dbReference>
<comment type="caution">
    <text evidence="3">The sequence shown here is derived from an EMBL/GenBank/DDBJ whole genome shotgun (WGS) entry which is preliminary data.</text>
</comment>
<feature type="compositionally biased region" description="Gly residues" evidence="2">
    <location>
        <begin position="25"/>
        <end position="44"/>
    </location>
</feature>
<keyword evidence="4" id="KW-1185">Reference proteome</keyword>
<dbReference type="AlphaFoldDB" id="A0AAV1SLX9"/>
<name>A0AAV1SLX9_9ROSI</name>
<evidence type="ECO:0000313" key="3">
    <source>
        <dbReference type="EMBL" id="CAK7352296.1"/>
    </source>
</evidence>
<sequence length="184" mass="19583">MAQNGSSCFGNGITVCFGGSSGGGNSNTGGGGGGGGGGAGGGGNKKPEELQPYPVKEQLPGVQYCINSPPPWPRHSSLLDNHERFVRTMRAIQGALIITWLLPNGDGILGFMEKYSESIGTFYAIARYGSATPVPPSVVSRGTWLVARESDETKKDIGLKWWEKFGLYNSDVRNDEFYALTMQA</sequence>
<gene>
    <name evidence="3" type="ORF">DCAF_LOCUS24151</name>
</gene>
<evidence type="ECO:0000256" key="2">
    <source>
        <dbReference type="SAM" id="MobiDB-lite"/>
    </source>
</evidence>
<dbReference type="PANTHER" id="PTHR11119">
    <property type="entry name" value="XANTHINE-URACIL / VITAMIN C PERMEASE FAMILY MEMBER"/>
    <property type="match status" value="1"/>
</dbReference>
<evidence type="ECO:0000256" key="1">
    <source>
        <dbReference type="ARBA" id="ARBA00008821"/>
    </source>
</evidence>
<accession>A0AAV1SLX9</accession>
<organism evidence="3 4">
    <name type="scientific">Dovyalis caffra</name>
    <dbReference type="NCBI Taxonomy" id="77055"/>
    <lineage>
        <taxon>Eukaryota</taxon>
        <taxon>Viridiplantae</taxon>
        <taxon>Streptophyta</taxon>
        <taxon>Embryophyta</taxon>
        <taxon>Tracheophyta</taxon>
        <taxon>Spermatophyta</taxon>
        <taxon>Magnoliopsida</taxon>
        <taxon>eudicotyledons</taxon>
        <taxon>Gunneridae</taxon>
        <taxon>Pentapetalae</taxon>
        <taxon>rosids</taxon>
        <taxon>fabids</taxon>
        <taxon>Malpighiales</taxon>
        <taxon>Salicaceae</taxon>
        <taxon>Flacourtieae</taxon>
        <taxon>Dovyalis</taxon>
    </lineage>
</organism>
<feature type="region of interest" description="Disordered" evidence="2">
    <location>
        <begin position="25"/>
        <end position="51"/>
    </location>
</feature>